<dbReference type="AlphaFoldDB" id="A0A931BNB6"/>
<dbReference type="SUPFAM" id="SSF53448">
    <property type="entry name" value="Nucleotide-diphospho-sugar transferases"/>
    <property type="match status" value="1"/>
</dbReference>
<keyword evidence="2" id="KW-1185">Reference proteome</keyword>
<name>A0A931BNB6_9BACT</name>
<dbReference type="EMBL" id="JADQDP010000004">
    <property type="protein sequence ID" value="MBF9143433.1"/>
    <property type="molecule type" value="Genomic_DNA"/>
</dbReference>
<dbReference type="RefSeq" id="WP_196287787.1">
    <property type="nucleotide sequence ID" value="NZ_JADQDP010000004.1"/>
</dbReference>
<evidence type="ECO:0000313" key="1">
    <source>
        <dbReference type="EMBL" id="MBF9143433.1"/>
    </source>
</evidence>
<reference evidence="1 2" key="1">
    <citation type="submission" date="2020-11" db="EMBL/GenBank/DDBJ databases">
        <authorList>
            <person name="Kim M.K."/>
        </authorList>
    </citation>
    <scope>NUCLEOTIDE SEQUENCE [LARGE SCALE GENOMIC DNA]</scope>
    <source>
        <strain evidence="1 2">BT439</strain>
    </source>
</reference>
<evidence type="ECO:0008006" key="3">
    <source>
        <dbReference type="Google" id="ProtNLM"/>
    </source>
</evidence>
<gene>
    <name evidence="1" type="ORF">I2I01_17445</name>
</gene>
<comment type="caution">
    <text evidence="1">The sequence shown here is derived from an EMBL/GenBank/DDBJ whole genome shotgun (WGS) entry which is preliminary data.</text>
</comment>
<dbReference type="Gene3D" id="3.90.550.10">
    <property type="entry name" value="Spore Coat Polysaccharide Biosynthesis Protein SpsA, Chain A"/>
    <property type="match status" value="1"/>
</dbReference>
<accession>A0A931BNB6</accession>
<proteinExistence type="predicted"/>
<dbReference type="Proteomes" id="UP000645610">
    <property type="component" value="Unassembled WGS sequence"/>
</dbReference>
<protein>
    <recommendedName>
        <fullName evidence="3">Glycosyltransferase family 2 protein</fullName>
    </recommendedName>
</protein>
<sequence>MPVTILVKSFNRPYYLDRCLRSIQECLRGEYEVVVLDDGTPPAYLDEIRRRYPAVRIELSEAYEAKVAQIEAHAAGGPAFSLRNIPTKLWRKGVEQASAVVCMLEDDIWVTRPFDLDAATAYMRERQIVLTKMYWGGDPSSFEGKLAEAGPDLREYRPALPKGPEWFTRLVLLNQFKAHSILHRLRLVPEGIYYQLPFYGLYSVASALFDREFWLHLWPATQQRADEVHQLARALNWTKRRPSRFAKTEQEITQTSFITSATNGFPGVEFDVFAFNHYLNQAWLRGEFDAMQAYPRDFTPEYLGPVLDRAADPRCTFANWLRWIEHFKQVYASMGVVVE</sequence>
<evidence type="ECO:0000313" key="2">
    <source>
        <dbReference type="Proteomes" id="UP000645610"/>
    </source>
</evidence>
<organism evidence="1 2">
    <name type="scientific">Hymenobacter properus</name>
    <dbReference type="NCBI Taxonomy" id="2791026"/>
    <lineage>
        <taxon>Bacteria</taxon>
        <taxon>Pseudomonadati</taxon>
        <taxon>Bacteroidota</taxon>
        <taxon>Cytophagia</taxon>
        <taxon>Cytophagales</taxon>
        <taxon>Hymenobacteraceae</taxon>
        <taxon>Hymenobacter</taxon>
    </lineage>
</organism>
<dbReference type="InterPro" id="IPR029044">
    <property type="entry name" value="Nucleotide-diphossugar_trans"/>
</dbReference>